<reference evidence="2 3" key="3">
    <citation type="journal article" date="2013" name="Rice">
        <title>Improvement of the Oryza sativa Nipponbare reference genome using next generation sequence and optical map data.</title>
        <authorList>
            <person name="Kawahara Y."/>
            <person name="de la Bastide M."/>
            <person name="Hamilton J.P."/>
            <person name="Kanamori H."/>
            <person name="McCombie W.R."/>
            <person name="Ouyang S."/>
            <person name="Schwartz D.C."/>
            <person name="Tanaka T."/>
            <person name="Wu J."/>
            <person name="Zhou S."/>
            <person name="Childs K.L."/>
            <person name="Davidson R.M."/>
            <person name="Lin H."/>
            <person name="Quesada-Ocampo L."/>
            <person name="Vaillancourt B."/>
            <person name="Sakai H."/>
            <person name="Lee S.S."/>
            <person name="Kim J."/>
            <person name="Numa H."/>
            <person name="Itoh T."/>
            <person name="Buell C.R."/>
            <person name="Matsumoto T."/>
        </authorList>
    </citation>
    <scope>NUCLEOTIDE SEQUENCE [LARGE SCALE GENOMIC DNA]</scope>
    <source>
        <strain evidence="3">cv. Nipponbare</strain>
    </source>
</reference>
<proteinExistence type="predicted"/>
<name>A0A0P0Y2F0_ORYSJ</name>
<reference evidence="2 3" key="2">
    <citation type="journal article" date="2013" name="Plant Cell Physiol.">
        <title>Rice Annotation Project Database (RAP-DB): an integrative and interactive database for rice genomics.</title>
        <authorList>
            <person name="Sakai H."/>
            <person name="Lee S.S."/>
            <person name="Tanaka T."/>
            <person name="Numa H."/>
            <person name="Kim J."/>
            <person name="Kawahara Y."/>
            <person name="Wakimoto H."/>
            <person name="Yang C.C."/>
            <person name="Iwamoto M."/>
            <person name="Abe T."/>
            <person name="Yamada Y."/>
            <person name="Muto A."/>
            <person name="Inokuchi H."/>
            <person name="Ikemura T."/>
            <person name="Matsumoto T."/>
            <person name="Sasaki T."/>
            <person name="Itoh T."/>
        </authorList>
    </citation>
    <scope>NUCLEOTIDE SEQUENCE [LARGE SCALE GENOMIC DNA]</scope>
    <source>
        <strain evidence="3">cv. Nipponbare</strain>
    </source>
</reference>
<dbReference type="Proteomes" id="UP000059680">
    <property type="component" value="Chromosome 11"/>
</dbReference>
<organism evidence="2 3">
    <name type="scientific">Oryza sativa subsp. japonica</name>
    <name type="common">Rice</name>
    <dbReference type="NCBI Taxonomy" id="39947"/>
    <lineage>
        <taxon>Eukaryota</taxon>
        <taxon>Viridiplantae</taxon>
        <taxon>Streptophyta</taxon>
        <taxon>Embryophyta</taxon>
        <taxon>Tracheophyta</taxon>
        <taxon>Spermatophyta</taxon>
        <taxon>Magnoliopsida</taxon>
        <taxon>Liliopsida</taxon>
        <taxon>Poales</taxon>
        <taxon>Poaceae</taxon>
        <taxon>BOP clade</taxon>
        <taxon>Oryzoideae</taxon>
        <taxon>Oryzeae</taxon>
        <taxon>Oryzinae</taxon>
        <taxon>Oryza</taxon>
        <taxon>Oryza sativa</taxon>
    </lineage>
</organism>
<accession>A0A0P0Y2F0</accession>
<reference evidence="3" key="1">
    <citation type="journal article" date="2005" name="Nature">
        <title>The map-based sequence of the rice genome.</title>
        <authorList>
            <consortium name="International rice genome sequencing project (IRGSP)"/>
            <person name="Matsumoto T."/>
            <person name="Wu J."/>
            <person name="Kanamori H."/>
            <person name="Katayose Y."/>
            <person name="Fujisawa M."/>
            <person name="Namiki N."/>
            <person name="Mizuno H."/>
            <person name="Yamamoto K."/>
            <person name="Antonio B.A."/>
            <person name="Baba T."/>
            <person name="Sakata K."/>
            <person name="Nagamura Y."/>
            <person name="Aoki H."/>
            <person name="Arikawa K."/>
            <person name="Arita K."/>
            <person name="Bito T."/>
            <person name="Chiden Y."/>
            <person name="Fujitsuka N."/>
            <person name="Fukunaka R."/>
            <person name="Hamada M."/>
            <person name="Harada C."/>
            <person name="Hayashi A."/>
            <person name="Hijishita S."/>
            <person name="Honda M."/>
            <person name="Hosokawa S."/>
            <person name="Ichikawa Y."/>
            <person name="Idonuma A."/>
            <person name="Iijima M."/>
            <person name="Ikeda M."/>
            <person name="Ikeno M."/>
            <person name="Ito K."/>
            <person name="Ito S."/>
            <person name="Ito T."/>
            <person name="Ito Y."/>
            <person name="Ito Y."/>
            <person name="Iwabuchi A."/>
            <person name="Kamiya K."/>
            <person name="Karasawa W."/>
            <person name="Kurita K."/>
            <person name="Katagiri S."/>
            <person name="Kikuta A."/>
            <person name="Kobayashi H."/>
            <person name="Kobayashi N."/>
            <person name="Machita K."/>
            <person name="Maehara T."/>
            <person name="Masukawa M."/>
            <person name="Mizubayashi T."/>
            <person name="Mukai Y."/>
            <person name="Nagasaki H."/>
            <person name="Nagata Y."/>
            <person name="Naito S."/>
            <person name="Nakashima M."/>
            <person name="Nakama Y."/>
            <person name="Nakamichi Y."/>
            <person name="Nakamura M."/>
            <person name="Meguro A."/>
            <person name="Negishi M."/>
            <person name="Ohta I."/>
            <person name="Ohta T."/>
            <person name="Okamoto M."/>
            <person name="Ono N."/>
            <person name="Saji S."/>
            <person name="Sakaguchi M."/>
            <person name="Sakai K."/>
            <person name="Shibata M."/>
            <person name="Shimokawa T."/>
            <person name="Song J."/>
            <person name="Takazaki Y."/>
            <person name="Terasawa K."/>
            <person name="Tsugane M."/>
            <person name="Tsuji K."/>
            <person name="Ueda S."/>
            <person name="Waki K."/>
            <person name="Yamagata H."/>
            <person name="Yamamoto M."/>
            <person name="Yamamoto S."/>
            <person name="Yamane H."/>
            <person name="Yoshiki S."/>
            <person name="Yoshihara R."/>
            <person name="Yukawa K."/>
            <person name="Zhong H."/>
            <person name="Yano M."/>
            <person name="Yuan Q."/>
            <person name="Ouyang S."/>
            <person name="Liu J."/>
            <person name="Jones K.M."/>
            <person name="Gansberger K."/>
            <person name="Moffat K."/>
            <person name="Hill J."/>
            <person name="Bera J."/>
            <person name="Fadrosh D."/>
            <person name="Jin S."/>
            <person name="Johri S."/>
            <person name="Kim M."/>
            <person name="Overton L."/>
            <person name="Reardon M."/>
            <person name="Tsitrin T."/>
            <person name="Vuong H."/>
            <person name="Weaver B."/>
            <person name="Ciecko A."/>
            <person name="Tallon L."/>
            <person name="Jackson J."/>
            <person name="Pai G."/>
            <person name="Aken S.V."/>
            <person name="Utterback T."/>
            <person name="Reidmuller S."/>
            <person name="Feldblyum T."/>
            <person name="Hsiao J."/>
            <person name="Zismann V."/>
            <person name="Iobst S."/>
            <person name="de Vazeille A.R."/>
            <person name="Buell C.R."/>
            <person name="Ying K."/>
            <person name="Li Y."/>
            <person name="Lu T."/>
            <person name="Huang Y."/>
            <person name="Zhao Q."/>
            <person name="Feng Q."/>
            <person name="Zhang L."/>
            <person name="Zhu J."/>
            <person name="Weng Q."/>
            <person name="Mu J."/>
            <person name="Lu Y."/>
            <person name="Fan D."/>
            <person name="Liu Y."/>
            <person name="Guan J."/>
            <person name="Zhang Y."/>
            <person name="Yu S."/>
            <person name="Liu X."/>
            <person name="Zhang Y."/>
            <person name="Hong G."/>
            <person name="Han B."/>
            <person name="Choisne N."/>
            <person name="Demange N."/>
            <person name="Orjeda G."/>
            <person name="Samain S."/>
            <person name="Cattolico L."/>
            <person name="Pelletier E."/>
            <person name="Couloux A."/>
            <person name="Segurens B."/>
            <person name="Wincker P."/>
            <person name="D'Hont A."/>
            <person name="Scarpelli C."/>
            <person name="Weissenbach J."/>
            <person name="Salanoubat M."/>
            <person name="Quetier F."/>
            <person name="Yu Y."/>
            <person name="Kim H.R."/>
            <person name="Rambo T."/>
            <person name="Currie J."/>
            <person name="Collura K."/>
            <person name="Luo M."/>
            <person name="Yang T."/>
            <person name="Ammiraju J.S.S."/>
            <person name="Engler F."/>
            <person name="Soderlund C."/>
            <person name="Wing R.A."/>
            <person name="Palmer L.E."/>
            <person name="de la Bastide M."/>
            <person name="Spiegel L."/>
            <person name="Nascimento L."/>
            <person name="Zutavern T."/>
            <person name="O'Shaughnessy A."/>
            <person name="Dike S."/>
            <person name="Dedhia N."/>
            <person name="Preston R."/>
            <person name="Balija V."/>
            <person name="McCombie W.R."/>
            <person name="Chow T."/>
            <person name="Chen H."/>
            <person name="Chung M."/>
            <person name="Chen C."/>
            <person name="Shaw J."/>
            <person name="Wu H."/>
            <person name="Hsiao K."/>
            <person name="Chao Y."/>
            <person name="Chu M."/>
            <person name="Cheng C."/>
            <person name="Hour A."/>
            <person name="Lee P."/>
            <person name="Lin S."/>
            <person name="Lin Y."/>
            <person name="Liou J."/>
            <person name="Liu S."/>
            <person name="Hsing Y."/>
            <person name="Raghuvanshi S."/>
            <person name="Mohanty A."/>
            <person name="Bharti A.K."/>
            <person name="Gaur A."/>
            <person name="Gupta V."/>
            <person name="Kumar D."/>
            <person name="Ravi V."/>
            <person name="Vij S."/>
            <person name="Kapur A."/>
            <person name="Khurana P."/>
            <person name="Khurana P."/>
            <person name="Khurana J.P."/>
            <person name="Tyagi A.K."/>
            <person name="Gaikwad K."/>
            <person name="Singh A."/>
            <person name="Dalal V."/>
            <person name="Srivastava S."/>
            <person name="Dixit A."/>
            <person name="Pal A.K."/>
            <person name="Ghazi I.A."/>
            <person name="Yadav M."/>
            <person name="Pandit A."/>
            <person name="Bhargava A."/>
            <person name="Sureshbabu K."/>
            <person name="Batra K."/>
            <person name="Sharma T.R."/>
            <person name="Mohapatra T."/>
            <person name="Singh N.K."/>
            <person name="Messing J."/>
            <person name="Nelson A.B."/>
            <person name="Fuks G."/>
            <person name="Kavchok S."/>
            <person name="Keizer G."/>
            <person name="Linton E."/>
            <person name="Llaca V."/>
            <person name="Song R."/>
            <person name="Tanyolac B."/>
            <person name="Young S."/>
            <person name="Ho-Il K."/>
            <person name="Hahn J.H."/>
            <person name="Sangsakoo G."/>
            <person name="Vanavichit A."/>
            <person name="de Mattos Luiz.A.T."/>
            <person name="Zimmer P.D."/>
            <person name="Malone G."/>
            <person name="Dellagostin O."/>
            <person name="de Oliveira A.C."/>
            <person name="Bevan M."/>
            <person name="Bancroft I."/>
            <person name="Minx P."/>
            <person name="Cordum H."/>
            <person name="Wilson R."/>
            <person name="Cheng Z."/>
            <person name="Jin W."/>
            <person name="Jiang J."/>
            <person name="Leong S.A."/>
            <person name="Iwama H."/>
            <person name="Gojobori T."/>
            <person name="Itoh T."/>
            <person name="Niimura Y."/>
            <person name="Fujii Y."/>
            <person name="Habara T."/>
            <person name="Sakai H."/>
            <person name="Sato Y."/>
            <person name="Wilson G."/>
            <person name="Kumar K."/>
            <person name="McCouch S."/>
            <person name="Juretic N."/>
            <person name="Hoen D."/>
            <person name="Wright S."/>
            <person name="Bruskiewich R."/>
            <person name="Bureau T."/>
            <person name="Miyao A."/>
            <person name="Hirochika H."/>
            <person name="Nishikawa T."/>
            <person name="Kadowaki K."/>
            <person name="Sugiura M."/>
            <person name="Burr B."/>
            <person name="Sasaki T."/>
        </authorList>
    </citation>
    <scope>NUCLEOTIDE SEQUENCE [LARGE SCALE GENOMIC DNA]</scope>
    <source>
        <strain evidence="3">cv. Nipponbare</strain>
    </source>
</reference>
<sequence length="103" mass="10929">SPPVFPTREHRWRTSGWTARIRRHSSGGLTWGGSFGGPPHGVGSAGGLHGGVTDGAVGGLSRRRDHGGAQRVASALRRAARSGWCARWREDSPRCALSSFLPC</sequence>
<dbReference type="ExpressionAtlas" id="A0A0P0Y2F0">
    <property type="expression patterns" value="baseline and differential"/>
</dbReference>
<dbReference type="PaxDb" id="39947-A0A0P0Y2F0"/>
<dbReference type="EMBL" id="AP014967">
    <property type="protein sequence ID" value="BAT13974.1"/>
    <property type="molecule type" value="Genomic_DNA"/>
</dbReference>
<dbReference type="AlphaFoldDB" id="A0A0P0Y2F0"/>
<keyword evidence="3" id="KW-1185">Reference proteome</keyword>
<feature type="region of interest" description="Disordered" evidence="1">
    <location>
        <begin position="29"/>
        <end position="68"/>
    </location>
</feature>
<evidence type="ECO:0000256" key="1">
    <source>
        <dbReference type="SAM" id="MobiDB-lite"/>
    </source>
</evidence>
<evidence type="ECO:0000313" key="3">
    <source>
        <dbReference type="Proteomes" id="UP000059680"/>
    </source>
</evidence>
<evidence type="ECO:0000313" key="2">
    <source>
        <dbReference type="EMBL" id="BAT13974.1"/>
    </source>
</evidence>
<protein>
    <submittedName>
        <fullName evidence="2">Os11g0466966 protein</fullName>
    </submittedName>
</protein>
<feature type="non-terminal residue" evidence="2">
    <location>
        <position position="1"/>
    </location>
</feature>
<gene>
    <name evidence="2" type="ordered locus">Os11g0466966</name>
    <name evidence="2" type="ORF">OSNPB_110466966</name>
</gene>
<dbReference type="InParanoid" id="A0A0P0Y2F0"/>
<feature type="compositionally biased region" description="Gly residues" evidence="1">
    <location>
        <begin position="29"/>
        <end position="58"/>
    </location>
</feature>
<dbReference type="Gramene" id="Os11t0466966-02">
    <property type="protein sequence ID" value="Os11t0466966-02"/>
    <property type="gene ID" value="Os11g0466966"/>
</dbReference>